<accession>A0A379Z242</accession>
<keyword evidence="3" id="KW-1185">Reference proteome</keyword>
<feature type="region of interest" description="Disordered" evidence="1">
    <location>
        <begin position="132"/>
        <end position="169"/>
    </location>
</feature>
<evidence type="ECO:0000313" key="2">
    <source>
        <dbReference type="EMBL" id="SUI54223.1"/>
    </source>
</evidence>
<feature type="compositionally biased region" description="Basic and acidic residues" evidence="1">
    <location>
        <begin position="137"/>
        <end position="155"/>
    </location>
</feature>
<dbReference type="Pfam" id="PF20346">
    <property type="entry name" value="DUF6641"/>
    <property type="match status" value="1"/>
</dbReference>
<name>A0A379Z242_9GAMM</name>
<feature type="compositionally biased region" description="Low complexity" evidence="1">
    <location>
        <begin position="156"/>
        <end position="169"/>
    </location>
</feature>
<protein>
    <submittedName>
        <fullName evidence="2">Uncharacterized protein</fullName>
    </submittedName>
</protein>
<dbReference type="EMBL" id="UGYO01000001">
    <property type="protein sequence ID" value="SUI54223.1"/>
    <property type="molecule type" value="Genomic_DNA"/>
</dbReference>
<proteinExistence type="predicted"/>
<dbReference type="InterPro" id="IPR046581">
    <property type="entry name" value="DUF6641"/>
</dbReference>
<gene>
    <name evidence="2" type="ORF">NCTC10738_00855</name>
</gene>
<organism evidence="2 3">
    <name type="scientific">Shewanella algae</name>
    <dbReference type="NCBI Taxonomy" id="38313"/>
    <lineage>
        <taxon>Bacteria</taxon>
        <taxon>Pseudomonadati</taxon>
        <taxon>Pseudomonadota</taxon>
        <taxon>Gammaproteobacteria</taxon>
        <taxon>Alteromonadales</taxon>
        <taxon>Shewanellaceae</taxon>
        <taxon>Shewanella</taxon>
    </lineage>
</organism>
<reference evidence="2 3" key="1">
    <citation type="submission" date="2018-06" db="EMBL/GenBank/DDBJ databases">
        <authorList>
            <consortium name="Pathogen Informatics"/>
            <person name="Doyle S."/>
        </authorList>
    </citation>
    <scope>NUCLEOTIDE SEQUENCE [LARGE SCALE GENOMIC DNA]</scope>
    <source>
        <strain evidence="2 3">NCTC10738</strain>
    </source>
</reference>
<dbReference type="Proteomes" id="UP000254069">
    <property type="component" value="Unassembled WGS sequence"/>
</dbReference>
<dbReference type="AlphaFoldDB" id="A0A379Z242"/>
<evidence type="ECO:0000256" key="1">
    <source>
        <dbReference type="SAM" id="MobiDB-lite"/>
    </source>
</evidence>
<dbReference type="RefSeq" id="WP_115389246.1">
    <property type="nucleotide sequence ID" value="NZ_AP024612.1"/>
</dbReference>
<evidence type="ECO:0000313" key="3">
    <source>
        <dbReference type="Proteomes" id="UP000254069"/>
    </source>
</evidence>
<sequence>MSNVLSSLKVVVRPEIAPKPPVLGKRMKMLDKLDMQLEMAECDVAGKPFEAFREKTVKDPESGERKTIRRKYNVRPWYYDSDGHYFLEVRVSGKVIELEKGKPTIDVGDKAKLPEILRLLIDAVEKGELDDFLLPPEKQKPVTDSKSTAKSETAAKSKTTATNTTKTNA</sequence>